<dbReference type="InterPro" id="IPR001506">
    <property type="entry name" value="Peptidase_M12A"/>
</dbReference>
<proteinExistence type="predicted"/>
<sequence length="112" mass="12955">MMHELGHVIGLAHEHQRADRDQYLWYQIKNLAGYEAAIRRVTIDERGYFEDNQSIDQRVKIAARRGHIAKHYFPEAVDYAMSSTFAEGHDDAALLWQAFDGSVKLDFDSIMI</sequence>
<dbReference type="InterPro" id="IPR024079">
    <property type="entry name" value="MetalloPept_cat_dom_sf"/>
</dbReference>
<evidence type="ECO:0000259" key="1">
    <source>
        <dbReference type="Pfam" id="PF01400"/>
    </source>
</evidence>
<reference evidence="3" key="1">
    <citation type="journal article" date="2017" name="bioRxiv">
        <title>Conservation of a gene cluster reveals novel cercosporin biosynthetic mechanisms and extends production to the genus Colletotrichum.</title>
        <authorList>
            <person name="de Jonge R."/>
            <person name="Ebert M.K."/>
            <person name="Huitt-Roehl C.R."/>
            <person name="Pal P."/>
            <person name="Suttle J.C."/>
            <person name="Spanner R.E."/>
            <person name="Neubauer J.D."/>
            <person name="Jurick W.M.II."/>
            <person name="Stott K.A."/>
            <person name="Secor G.A."/>
            <person name="Thomma B.P.H.J."/>
            <person name="Van de Peer Y."/>
            <person name="Townsend C.A."/>
            <person name="Bolton M.D."/>
        </authorList>
    </citation>
    <scope>NUCLEOTIDE SEQUENCE [LARGE SCALE GENOMIC DNA]</scope>
    <source>
        <strain evidence="3">CBS538.71</strain>
    </source>
</reference>
<dbReference type="Pfam" id="PF01400">
    <property type="entry name" value="Astacin"/>
    <property type="match status" value="1"/>
</dbReference>
<feature type="domain" description="Peptidase M12A" evidence="1">
    <location>
        <begin position="2"/>
        <end position="31"/>
    </location>
</feature>
<dbReference type="GO" id="GO:0006508">
    <property type="term" value="P:proteolysis"/>
    <property type="evidence" value="ECO:0007669"/>
    <property type="project" value="InterPro"/>
</dbReference>
<dbReference type="SUPFAM" id="SSF55486">
    <property type="entry name" value="Metalloproteases ('zincins'), catalytic domain"/>
    <property type="match status" value="1"/>
</dbReference>
<gene>
    <name evidence="2" type="ORF">CBER1_03367</name>
</gene>
<evidence type="ECO:0000313" key="2">
    <source>
        <dbReference type="EMBL" id="PPJ56051.1"/>
    </source>
</evidence>
<organism evidence="2 3">
    <name type="scientific">Cercospora berteroae</name>
    <dbReference type="NCBI Taxonomy" id="357750"/>
    <lineage>
        <taxon>Eukaryota</taxon>
        <taxon>Fungi</taxon>
        <taxon>Dikarya</taxon>
        <taxon>Ascomycota</taxon>
        <taxon>Pezizomycotina</taxon>
        <taxon>Dothideomycetes</taxon>
        <taxon>Dothideomycetidae</taxon>
        <taxon>Mycosphaerellales</taxon>
        <taxon>Mycosphaerellaceae</taxon>
        <taxon>Cercospora</taxon>
    </lineage>
</organism>
<dbReference type="OrthoDB" id="291007at2759"/>
<dbReference type="Gene3D" id="3.40.390.10">
    <property type="entry name" value="Collagenase (Catalytic Domain)"/>
    <property type="match status" value="1"/>
</dbReference>
<name>A0A2S6C8J5_9PEZI</name>
<evidence type="ECO:0000313" key="3">
    <source>
        <dbReference type="Proteomes" id="UP000237631"/>
    </source>
</evidence>
<protein>
    <recommendedName>
        <fullName evidence="1">Peptidase M12A domain-containing protein</fullName>
    </recommendedName>
</protein>
<keyword evidence="3" id="KW-1185">Reference proteome</keyword>
<comment type="caution">
    <text evidence="2">The sequence shown here is derived from an EMBL/GenBank/DDBJ whole genome shotgun (WGS) entry which is preliminary data.</text>
</comment>
<accession>A0A2S6C8J5</accession>
<dbReference type="Proteomes" id="UP000237631">
    <property type="component" value="Unassembled WGS sequence"/>
</dbReference>
<dbReference type="GO" id="GO:0004222">
    <property type="term" value="F:metalloendopeptidase activity"/>
    <property type="evidence" value="ECO:0007669"/>
    <property type="project" value="InterPro"/>
</dbReference>
<dbReference type="AlphaFoldDB" id="A0A2S6C8J5"/>
<dbReference type="EMBL" id="PNEN01000527">
    <property type="protein sequence ID" value="PPJ56051.1"/>
    <property type="molecule type" value="Genomic_DNA"/>
</dbReference>